<dbReference type="EMBL" id="JBFTWV010000323">
    <property type="protein sequence ID" value="KAL2782779.1"/>
    <property type="molecule type" value="Genomic_DNA"/>
</dbReference>
<dbReference type="Proteomes" id="UP001610563">
    <property type="component" value="Unassembled WGS sequence"/>
</dbReference>
<sequence>MESIFSPFFNIVDVQSNAIRYWGDGNEIMEGTAHDDAAKYTAKVVLGSDAKVPRGRATIQEIAQSYQVVYGVPVKLEKRGSLDDLYRTMHDLRAKNPQNIYSYMSL</sequence>
<reference evidence="1 2" key="1">
    <citation type="submission" date="2024-07" db="EMBL/GenBank/DDBJ databases">
        <title>Section-level genome sequencing and comparative genomics of Aspergillus sections Usti and Cavernicolus.</title>
        <authorList>
            <consortium name="Lawrence Berkeley National Laboratory"/>
            <person name="Nybo J.L."/>
            <person name="Vesth T.C."/>
            <person name="Theobald S."/>
            <person name="Frisvad J.C."/>
            <person name="Larsen T.O."/>
            <person name="Kjaerboelling I."/>
            <person name="Rothschild-Mancinelli K."/>
            <person name="Lyhne E.K."/>
            <person name="Kogle M.E."/>
            <person name="Barry K."/>
            <person name="Clum A."/>
            <person name="Na H."/>
            <person name="Ledsgaard L."/>
            <person name="Lin J."/>
            <person name="Lipzen A."/>
            <person name="Kuo A."/>
            <person name="Riley R."/>
            <person name="Mondo S."/>
            <person name="Labutti K."/>
            <person name="Haridas S."/>
            <person name="Pangalinan J."/>
            <person name="Salamov A.A."/>
            <person name="Simmons B.A."/>
            <person name="Magnuson J.K."/>
            <person name="Chen J."/>
            <person name="Drula E."/>
            <person name="Henrissat B."/>
            <person name="Wiebenga A."/>
            <person name="Lubbers R.J."/>
            <person name="Gomes A.C."/>
            <person name="Makela M.R."/>
            <person name="Stajich J."/>
            <person name="Grigoriev I.V."/>
            <person name="Mortensen U.H."/>
            <person name="De Vries R.P."/>
            <person name="Baker S.E."/>
            <person name="Andersen M.R."/>
        </authorList>
    </citation>
    <scope>NUCLEOTIDE SEQUENCE [LARGE SCALE GENOMIC DNA]</scope>
    <source>
        <strain evidence="1 2">CBS 209.92</strain>
    </source>
</reference>
<proteinExistence type="predicted"/>
<gene>
    <name evidence="1" type="ORF">BJX66DRAFT_345530</name>
</gene>
<name>A0ABR4FHS2_9EURO</name>
<protein>
    <submittedName>
        <fullName evidence="1">Uncharacterized protein</fullName>
    </submittedName>
</protein>
<evidence type="ECO:0000313" key="1">
    <source>
        <dbReference type="EMBL" id="KAL2782779.1"/>
    </source>
</evidence>
<organism evidence="1 2">
    <name type="scientific">Aspergillus keveii</name>
    <dbReference type="NCBI Taxonomy" id="714993"/>
    <lineage>
        <taxon>Eukaryota</taxon>
        <taxon>Fungi</taxon>
        <taxon>Dikarya</taxon>
        <taxon>Ascomycota</taxon>
        <taxon>Pezizomycotina</taxon>
        <taxon>Eurotiomycetes</taxon>
        <taxon>Eurotiomycetidae</taxon>
        <taxon>Eurotiales</taxon>
        <taxon>Aspergillaceae</taxon>
        <taxon>Aspergillus</taxon>
        <taxon>Aspergillus subgen. Nidulantes</taxon>
    </lineage>
</organism>
<comment type="caution">
    <text evidence="1">The sequence shown here is derived from an EMBL/GenBank/DDBJ whole genome shotgun (WGS) entry which is preliminary data.</text>
</comment>
<keyword evidence="2" id="KW-1185">Reference proteome</keyword>
<evidence type="ECO:0000313" key="2">
    <source>
        <dbReference type="Proteomes" id="UP001610563"/>
    </source>
</evidence>
<accession>A0ABR4FHS2</accession>